<dbReference type="Proteomes" id="UP000297564">
    <property type="component" value="Unassembled WGS sequence"/>
</dbReference>
<keyword evidence="3" id="KW-1185">Reference proteome</keyword>
<dbReference type="Gene3D" id="3.90.70.10">
    <property type="entry name" value="Cysteine proteinases"/>
    <property type="match status" value="1"/>
</dbReference>
<dbReference type="AlphaFoldDB" id="A0A4Z0BJW4"/>
<dbReference type="OrthoDB" id="9783370at2"/>
<evidence type="ECO:0000313" key="3">
    <source>
        <dbReference type="Proteomes" id="UP000297564"/>
    </source>
</evidence>
<dbReference type="SUPFAM" id="SSF52540">
    <property type="entry name" value="P-loop containing nucleoside triphosphate hydrolases"/>
    <property type="match status" value="1"/>
</dbReference>
<dbReference type="EMBL" id="SMLL01000005">
    <property type="protein sequence ID" value="TFY98547.1"/>
    <property type="molecule type" value="Genomic_DNA"/>
</dbReference>
<dbReference type="InterPro" id="IPR003593">
    <property type="entry name" value="AAA+_ATPase"/>
</dbReference>
<dbReference type="InterPro" id="IPR036365">
    <property type="entry name" value="PGBD-like_sf"/>
</dbReference>
<organism evidence="2 3">
    <name type="scientific">Ramlibacter rhizophilus</name>
    <dbReference type="NCBI Taxonomy" id="1781167"/>
    <lineage>
        <taxon>Bacteria</taxon>
        <taxon>Pseudomonadati</taxon>
        <taxon>Pseudomonadota</taxon>
        <taxon>Betaproteobacteria</taxon>
        <taxon>Burkholderiales</taxon>
        <taxon>Comamonadaceae</taxon>
        <taxon>Ramlibacter</taxon>
    </lineage>
</organism>
<dbReference type="SUPFAM" id="SSF47090">
    <property type="entry name" value="PGBD-like"/>
    <property type="match status" value="1"/>
</dbReference>
<name>A0A4Z0BJW4_9BURK</name>
<accession>A0A4Z0BJW4</accession>
<dbReference type="PANTHER" id="PTHR35894">
    <property type="entry name" value="GENERAL SECRETION PATHWAY PROTEIN A-RELATED"/>
    <property type="match status" value="1"/>
</dbReference>
<dbReference type="PANTHER" id="PTHR35894:SF1">
    <property type="entry name" value="PHOSPHORIBULOKINASE _ URIDINE KINASE FAMILY"/>
    <property type="match status" value="1"/>
</dbReference>
<dbReference type="InterPro" id="IPR027417">
    <property type="entry name" value="P-loop_NTPase"/>
</dbReference>
<dbReference type="InterPro" id="IPR052026">
    <property type="entry name" value="ExeA_AAA_ATPase_DNA-bind"/>
</dbReference>
<protein>
    <submittedName>
        <fullName evidence="2">AAA family ATPase</fullName>
    </submittedName>
</protein>
<dbReference type="SMART" id="SM00382">
    <property type="entry name" value="AAA"/>
    <property type="match status" value="1"/>
</dbReference>
<reference evidence="2 3" key="1">
    <citation type="submission" date="2019-03" db="EMBL/GenBank/DDBJ databases">
        <title>Ramlibacter rhizophilus CCTCC AB2015357, whole genome shotgun sequence.</title>
        <authorList>
            <person name="Zhang X."/>
            <person name="Feng G."/>
            <person name="Zhu H."/>
        </authorList>
    </citation>
    <scope>NUCLEOTIDE SEQUENCE [LARGE SCALE GENOMIC DNA]</scope>
    <source>
        <strain evidence="2 3">CCTCC AB2015357</strain>
    </source>
</reference>
<dbReference type="Gene3D" id="3.40.50.300">
    <property type="entry name" value="P-loop containing nucleotide triphosphate hydrolases"/>
    <property type="match status" value="1"/>
</dbReference>
<dbReference type="GO" id="GO:0016887">
    <property type="term" value="F:ATP hydrolysis activity"/>
    <property type="evidence" value="ECO:0007669"/>
    <property type="project" value="InterPro"/>
</dbReference>
<gene>
    <name evidence="2" type="ORF">EZ242_13485</name>
</gene>
<evidence type="ECO:0000313" key="2">
    <source>
        <dbReference type="EMBL" id="TFY98547.1"/>
    </source>
</evidence>
<feature type="domain" description="AAA+ ATPase" evidence="1">
    <location>
        <begin position="42"/>
        <end position="190"/>
    </location>
</feature>
<sequence length="567" mass="62343">MYAPYFGLRQEPFSIAPDPRYLYMSERHREALAHLLYGLSCGGGFVLLTGEIGTGKTTVCRCFLEQVPPHCNLAYIFNPKLTVVELLQSICDEFRVPVTPRPGVPPTVKDYVDPLNAFLLQAHAQGRNNVLIIDEAQNLSADVLEQLRLLTNLETASRKLLQVVLIGQPELRDMLARPELEQLAQRVVARYHLQPLDEEETALYVQHRLQVAGLERAVPFDRRAIRRIHRHARGVPRRINLLCDRAMLGAYAHTRGSIGADTVDQAAREVFGAREVRRAGPALALWALGGLAALGAAYWAGTGAWRELPLERWRTALLPAAVASPTAEPAAAPVNAKVVEREAAAVTAKAPERETATRPIAAVAKADPPAAAPALLRSEEAAWRELALRWNAPPPADRPACAALADQGLRCFSGTAPLPLIRRLDRPGVITLDAGSDQPSYALLVSLGRDTATLRAGGSEQTVTLKALSARWNGDFATVWRTPVAYTGTEDDLRRDSETLAWAATQLARGKVQERDEIIRSPATLRSRLRRFQADQGLPVSGMLTPWTYMQLNRVARVDEPRLQPQP</sequence>
<evidence type="ECO:0000259" key="1">
    <source>
        <dbReference type="SMART" id="SM00382"/>
    </source>
</evidence>
<comment type="caution">
    <text evidence="2">The sequence shown here is derived from an EMBL/GenBank/DDBJ whole genome shotgun (WGS) entry which is preliminary data.</text>
</comment>
<dbReference type="RefSeq" id="WP_135285698.1">
    <property type="nucleotide sequence ID" value="NZ_SMLL01000005.1"/>
</dbReference>
<dbReference type="CDD" id="cd00009">
    <property type="entry name" value="AAA"/>
    <property type="match status" value="1"/>
</dbReference>
<dbReference type="Pfam" id="PF13401">
    <property type="entry name" value="AAA_22"/>
    <property type="match status" value="1"/>
</dbReference>
<dbReference type="InterPro" id="IPR049945">
    <property type="entry name" value="AAA_22"/>
</dbReference>
<proteinExistence type="predicted"/>